<dbReference type="AlphaFoldDB" id="A0A956LYJ8"/>
<evidence type="ECO:0000256" key="6">
    <source>
        <dbReference type="RuleBase" id="RU000505"/>
    </source>
</evidence>
<feature type="binding site" evidence="5">
    <location>
        <begin position="27"/>
        <end position="31"/>
    </location>
    <ligand>
        <name>ATP</name>
        <dbReference type="ChEBI" id="CHEBI:30616"/>
    </ligand>
</feature>
<keyword evidence="4 5" id="KW-0067">ATP-binding</keyword>
<evidence type="ECO:0000256" key="2">
    <source>
        <dbReference type="ARBA" id="ARBA00022741"/>
    </source>
</evidence>
<dbReference type="GO" id="GO:0004111">
    <property type="term" value="F:creatine kinase activity"/>
    <property type="evidence" value="ECO:0007669"/>
    <property type="project" value="InterPro"/>
</dbReference>
<dbReference type="InterPro" id="IPR022415">
    <property type="entry name" value="ATP-guanido_PTrfase_AS"/>
</dbReference>
<gene>
    <name evidence="8" type="ORF">KC729_07840</name>
</gene>
<dbReference type="InterPro" id="IPR023660">
    <property type="entry name" value="Arg_Kinase"/>
</dbReference>
<organism evidence="8 9">
    <name type="scientific">Eiseniibacteriota bacterium</name>
    <dbReference type="NCBI Taxonomy" id="2212470"/>
    <lineage>
        <taxon>Bacteria</taxon>
        <taxon>Candidatus Eiseniibacteriota</taxon>
    </lineage>
</organism>
<dbReference type="PROSITE" id="PS00112">
    <property type="entry name" value="PHOSPHAGEN_KINASE"/>
    <property type="match status" value="1"/>
</dbReference>
<dbReference type="CDD" id="cd07930">
    <property type="entry name" value="bacterial_phosphagen_kinase"/>
    <property type="match status" value="1"/>
</dbReference>
<dbReference type="Gene3D" id="3.30.590.10">
    <property type="entry name" value="Glutamine synthetase/guanido kinase, catalytic domain"/>
    <property type="match status" value="1"/>
</dbReference>
<dbReference type="GO" id="GO:0005615">
    <property type="term" value="C:extracellular space"/>
    <property type="evidence" value="ECO:0007669"/>
    <property type="project" value="TreeGrafter"/>
</dbReference>
<evidence type="ECO:0000313" key="8">
    <source>
        <dbReference type="EMBL" id="MCA9727578.1"/>
    </source>
</evidence>
<proteinExistence type="inferred from homology"/>
<feature type="binding site" evidence="5">
    <location>
        <position position="124"/>
    </location>
    <ligand>
        <name>ATP</name>
        <dbReference type="ChEBI" id="CHEBI:30616"/>
    </ligand>
</feature>
<dbReference type="GO" id="GO:0005524">
    <property type="term" value="F:ATP binding"/>
    <property type="evidence" value="ECO:0007669"/>
    <property type="project" value="UniProtKB-UniRule"/>
</dbReference>
<dbReference type="InterPro" id="IPR022414">
    <property type="entry name" value="ATP-guanido_PTrfase_cat"/>
</dbReference>
<dbReference type="Proteomes" id="UP000697710">
    <property type="component" value="Unassembled WGS sequence"/>
</dbReference>
<reference evidence="8" key="2">
    <citation type="journal article" date="2021" name="Microbiome">
        <title>Successional dynamics and alternative stable states in a saline activated sludge microbial community over 9 years.</title>
        <authorList>
            <person name="Wang Y."/>
            <person name="Ye J."/>
            <person name="Ju F."/>
            <person name="Liu L."/>
            <person name="Boyd J.A."/>
            <person name="Deng Y."/>
            <person name="Parks D.H."/>
            <person name="Jiang X."/>
            <person name="Yin X."/>
            <person name="Woodcroft B.J."/>
            <person name="Tyson G.W."/>
            <person name="Hugenholtz P."/>
            <person name="Polz M.F."/>
            <person name="Zhang T."/>
        </authorList>
    </citation>
    <scope>NUCLEOTIDE SEQUENCE</scope>
    <source>
        <strain evidence="8">HKST-UBA01</strain>
    </source>
</reference>
<dbReference type="InterPro" id="IPR014746">
    <property type="entry name" value="Gln_synth/guanido_kin_cat_dom"/>
</dbReference>
<sequence length="358" mass="39278">MIPILDMVQGPVRWLAGDGPMGDRILSTRVRLARNIRGTRFVGRALEPELISLRDRVLDLGLSISALPGANAMPVGDLAVMDRQLLLERHLISHDLTGDSAVRGLVLAGDEKVSLMVNEEDHVRIQALAPGFQLEAVFEAAQKVDLELEAHLSFAATPELGYLTACPTNVGTGMRASVLVHLPALVLTQQIKKILAGVNQVGLTVRGFYGEGSEVVGNFFQISNQTTLGLSETETLTKLSRVVNQILEWEDRAQENALRDARLQVEDTVLRALGVLKYSRLLRSEEVVGLLSAVRFGHTLGLRNVPSVSVLNDLLLRCQPAHLQRAAGREMTAEERNAYRAELVQKVLEVRDAPRFDP</sequence>
<dbReference type="Pfam" id="PF00217">
    <property type="entry name" value="ATP-gua_Ptrans"/>
    <property type="match status" value="1"/>
</dbReference>
<evidence type="ECO:0000259" key="7">
    <source>
        <dbReference type="PROSITE" id="PS51510"/>
    </source>
</evidence>
<evidence type="ECO:0000256" key="5">
    <source>
        <dbReference type="PROSITE-ProRule" id="PRU00843"/>
    </source>
</evidence>
<dbReference type="PROSITE" id="PS51510">
    <property type="entry name" value="PHOSPHAGEN_KINASE_C"/>
    <property type="match status" value="1"/>
</dbReference>
<name>A0A956LYJ8_UNCEI</name>
<dbReference type="PANTHER" id="PTHR11547">
    <property type="entry name" value="ARGININE OR CREATINE KINASE"/>
    <property type="match status" value="1"/>
</dbReference>
<evidence type="ECO:0000256" key="3">
    <source>
        <dbReference type="ARBA" id="ARBA00022777"/>
    </source>
</evidence>
<evidence type="ECO:0000313" key="9">
    <source>
        <dbReference type="Proteomes" id="UP000697710"/>
    </source>
</evidence>
<feature type="binding site" evidence="5">
    <location>
        <begin position="206"/>
        <end position="211"/>
    </location>
    <ligand>
        <name>ATP</name>
        <dbReference type="ChEBI" id="CHEBI:30616"/>
    </ligand>
</feature>
<reference evidence="8" key="1">
    <citation type="submission" date="2020-04" db="EMBL/GenBank/DDBJ databases">
        <authorList>
            <person name="Zhang T."/>
        </authorList>
    </citation>
    <scope>NUCLEOTIDE SEQUENCE</scope>
    <source>
        <strain evidence="8">HKST-UBA01</strain>
    </source>
</reference>
<comment type="similarity">
    <text evidence="5 6">Belongs to the ATP:guanido phosphotransferase family.</text>
</comment>
<dbReference type="SUPFAM" id="SSF55931">
    <property type="entry name" value="Glutamine synthetase/guanido kinase"/>
    <property type="match status" value="1"/>
</dbReference>
<dbReference type="InterPro" id="IPR000749">
    <property type="entry name" value="ATP-guanido_PTrfase"/>
</dbReference>
<dbReference type="PANTHER" id="PTHR11547:SF38">
    <property type="entry name" value="ARGININE KINASE 1-RELATED"/>
    <property type="match status" value="1"/>
</dbReference>
<dbReference type="EMBL" id="JAGQHR010000193">
    <property type="protein sequence ID" value="MCA9727578.1"/>
    <property type="molecule type" value="Genomic_DNA"/>
</dbReference>
<protein>
    <submittedName>
        <fullName evidence="8">Protein arginine kinase</fullName>
    </submittedName>
</protein>
<dbReference type="GO" id="GO:0046314">
    <property type="term" value="P:phosphocreatine biosynthetic process"/>
    <property type="evidence" value="ECO:0007669"/>
    <property type="project" value="InterPro"/>
</dbReference>
<feature type="domain" description="Phosphagen kinase C-terminal" evidence="7">
    <location>
        <begin position="24"/>
        <end position="253"/>
    </location>
</feature>
<keyword evidence="3 5" id="KW-0418">Kinase</keyword>
<feature type="binding site" evidence="5">
    <location>
        <position position="90"/>
    </location>
    <ligand>
        <name>ATP</name>
        <dbReference type="ChEBI" id="CHEBI:30616"/>
    </ligand>
</feature>
<comment type="caution">
    <text evidence="8">The sequence shown here is derived from an EMBL/GenBank/DDBJ whole genome shotgun (WGS) entry which is preliminary data.</text>
</comment>
<keyword evidence="1 5" id="KW-0808">Transferase</keyword>
<evidence type="ECO:0000256" key="1">
    <source>
        <dbReference type="ARBA" id="ARBA00022679"/>
    </source>
</evidence>
<keyword evidence="2 5" id="KW-0547">Nucleotide-binding</keyword>
<feature type="binding site" evidence="5">
    <location>
        <begin position="175"/>
        <end position="179"/>
    </location>
    <ligand>
        <name>ATP</name>
        <dbReference type="ChEBI" id="CHEBI:30616"/>
    </ligand>
</feature>
<evidence type="ECO:0000256" key="4">
    <source>
        <dbReference type="ARBA" id="ARBA00022840"/>
    </source>
</evidence>
<accession>A0A956LYJ8</accession>